<name>A0A9Q0GND1_9MAGN</name>
<dbReference type="InterPro" id="IPR036273">
    <property type="entry name" value="CRAL/TRIO_N_dom_sf"/>
</dbReference>
<evidence type="ECO:0000256" key="3">
    <source>
        <dbReference type="ARBA" id="ARBA00023034"/>
    </source>
</evidence>
<keyword evidence="8" id="KW-1185">Reference proteome</keyword>
<dbReference type="OrthoDB" id="1434354at2759"/>
<dbReference type="PANTHER" id="PTHR45657:SF50">
    <property type="entry name" value="PHOSPHATIDYLINOSITOL_PHOSPHATIDYLCHOLINE TRANSFER PROTEIN SFH11"/>
    <property type="match status" value="1"/>
</dbReference>
<dbReference type="PROSITE" id="PS50191">
    <property type="entry name" value="CRAL_TRIO"/>
    <property type="match status" value="1"/>
</dbReference>
<keyword evidence="3" id="KW-0333">Golgi apparatus</keyword>
<accession>A0A9Q0GND1</accession>
<comment type="similarity">
    <text evidence="4">Belongs to the SFH family.</text>
</comment>
<evidence type="ECO:0000256" key="2">
    <source>
        <dbReference type="ARBA" id="ARBA00004395"/>
    </source>
</evidence>
<dbReference type="GO" id="GO:0005886">
    <property type="term" value="C:plasma membrane"/>
    <property type="evidence" value="ECO:0007669"/>
    <property type="project" value="UniProtKB-SubCell"/>
</dbReference>
<reference evidence="7" key="1">
    <citation type="journal article" date="2023" name="Plant J.">
        <title>The genome of the king protea, Protea cynaroides.</title>
        <authorList>
            <person name="Chang J."/>
            <person name="Duong T.A."/>
            <person name="Schoeman C."/>
            <person name="Ma X."/>
            <person name="Roodt D."/>
            <person name="Barker N."/>
            <person name="Li Z."/>
            <person name="Van de Peer Y."/>
            <person name="Mizrachi E."/>
        </authorList>
    </citation>
    <scope>NUCLEOTIDE SEQUENCE</scope>
    <source>
        <tissue evidence="7">Young leaves</tissue>
    </source>
</reference>
<dbReference type="InterPro" id="IPR001251">
    <property type="entry name" value="CRAL-TRIO_dom"/>
</dbReference>
<dbReference type="InterPro" id="IPR011074">
    <property type="entry name" value="CRAL/TRIO_N_dom"/>
</dbReference>
<evidence type="ECO:0000259" key="6">
    <source>
        <dbReference type="PROSITE" id="PS50191"/>
    </source>
</evidence>
<gene>
    <name evidence="7" type="ORF">NE237_026928</name>
</gene>
<protein>
    <recommendedName>
        <fullName evidence="6">CRAL-TRIO domain-containing protein</fullName>
    </recommendedName>
</protein>
<dbReference type="SUPFAM" id="SSF46938">
    <property type="entry name" value="CRAL/TRIO N-terminal domain"/>
    <property type="match status" value="1"/>
</dbReference>
<dbReference type="Pfam" id="PF00650">
    <property type="entry name" value="CRAL_TRIO"/>
    <property type="match status" value="1"/>
</dbReference>
<proteinExistence type="inferred from homology"/>
<evidence type="ECO:0000313" key="8">
    <source>
        <dbReference type="Proteomes" id="UP001141806"/>
    </source>
</evidence>
<comment type="caution">
    <text evidence="7">The sequence shown here is derived from an EMBL/GenBank/DDBJ whole genome shotgun (WGS) entry which is preliminary data.</text>
</comment>
<organism evidence="7 8">
    <name type="scientific">Protea cynaroides</name>
    <dbReference type="NCBI Taxonomy" id="273540"/>
    <lineage>
        <taxon>Eukaryota</taxon>
        <taxon>Viridiplantae</taxon>
        <taxon>Streptophyta</taxon>
        <taxon>Embryophyta</taxon>
        <taxon>Tracheophyta</taxon>
        <taxon>Spermatophyta</taxon>
        <taxon>Magnoliopsida</taxon>
        <taxon>Proteales</taxon>
        <taxon>Proteaceae</taxon>
        <taxon>Protea</taxon>
    </lineage>
</organism>
<feature type="domain" description="CRAL-TRIO" evidence="6">
    <location>
        <begin position="150"/>
        <end position="324"/>
    </location>
</feature>
<feature type="region of interest" description="Disordered" evidence="5">
    <location>
        <begin position="18"/>
        <end position="39"/>
    </location>
</feature>
<evidence type="ECO:0000256" key="5">
    <source>
        <dbReference type="SAM" id="MobiDB-lite"/>
    </source>
</evidence>
<dbReference type="SUPFAM" id="SSF52087">
    <property type="entry name" value="CRAL/TRIO domain"/>
    <property type="match status" value="1"/>
</dbReference>
<dbReference type="PANTHER" id="PTHR45657">
    <property type="entry name" value="CRAL-TRIO DOMAIN-CONTAINING PROTEIN YKL091C-RELATED"/>
    <property type="match status" value="1"/>
</dbReference>
<dbReference type="Proteomes" id="UP001141806">
    <property type="component" value="Unassembled WGS sequence"/>
</dbReference>
<evidence type="ECO:0000256" key="4">
    <source>
        <dbReference type="ARBA" id="ARBA00038020"/>
    </source>
</evidence>
<dbReference type="EMBL" id="JAMYWD010000012">
    <property type="protein sequence ID" value="KAJ4950096.1"/>
    <property type="molecule type" value="Genomic_DNA"/>
</dbReference>
<feature type="region of interest" description="Disordered" evidence="5">
    <location>
        <begin position="356"/>
        <end position="387"/>
    </location>
</feature>
<dbReference type="AlphaFoldDB" id="A0A9Q0GND1"/>
<dbReference type="CDD" id="cd00170">
    <property type="entry name" value="SEC14"/>
    <property type="match status" value="1"/>
</dbReference>
<dbReference type="SMART" id="SM01100">
    <property type="entry name" value="CRAL_TRIO_N"/>
    <property type="match status" value="1"/>
</dbReference>
<evidence type="ECO:0000256" key="1">
    <source>
        <dbReference type="ARBA" id="ARBA00004202"/>
    </source>
</evidence>
<dbReference type="InterPro" id="IPR036865">
    <property type="entry name" value="CRAL-TRIO_dom_sf"/>
</dbReference>
<dbReference type="SMART" id="SM00516">
    <property type="entry name" value="SEC14"/>
    <property type="match status" value="1"/>
</dbReference>
<sequence>MPPSRESDDVIVISRSFSRQEQSLGRREPGQPPQVKKMGWSPSKLSFKSVMSFPWKFQNSLKRTGRSKSMQFVIDDPRDQNDEQLVESLRELLKSEGRLLPKHNDYHTLLRFLRMRSFDLLKTKEAYLNMLSWRKDFGVEAIAKDFRFEEYKEVKKCYPHGFHGVDRSGRPVYIERIGMIDLDALLKITTLDRLLKHHVFEQEKTQNLRFPACSIAYKMHITSTTTILDVQGVGMNNFTKPARNLFIEIQKIDSNYYPETLHRLFIVNAGSGFRVLWKALKTFLDARTAAKVQVIGSNYQSNLVEVIDPRDLPSFLGGNCTCSEYGGCLMSDKGPWNDSEITKILEVVPDVETEYSKETNNGTALEEPLGSSEVDGVQKTHKSEQHGLEPSMSMRNVNELVSRKFLELEDAVKDLKMFLVGLTSKQEELVRQIEELKSLASLPLLVRLRSLELLHEGQFLYQPAHAETSTLIPSVTAWLQNGLRSMSANPIIRSATSAATAINLITLLALIVLRLSFISISSSVDCGDLRGSLVLLFPL</sequence>
<dbReference type="Gene3D" id="1.10.8.20">
    <property type="entry name" value="N-terminal domain of phosphatidylinositol transfer protein sec14p"/>
    <property type="match status" value="1"/>
</dbReference>
<comment type="subcellular location">
    <subcellularLocation>
        <location evidence="1">Cell membrane</location>
        <topology evidence="1">Peripheral membrane protein</topology>
    </subcellularLocation>
    <subcellularLocation>
        <location evidence="2">Golgi apparatus membrane</location>
        <topology evidence="2">Peripheral membrane protein</topology>
    </subcellularLocation>
</comment>
<dbReference type="GO" id="GO:0000139">
    <property type="term" value="C:Golgi membrane"/>
    <property type="evidence" value="ECO:0007669"/>
    <property type="project" value="UniProtKB-SubCell"/>
</dbReference>
<feature type="compositionally biased region" description="Basic and acidic residues" evidence="5">
    <location>
        <begin position="376"/>
        <end position="387"/>
    </location>
</feature>
<dbReference type="InterPro" id="IPR051026">
    <property type="entry name" value="PI/PC_transfer"/>
</dbReference>
<evidence type="ECO:0000313" key="7">
    <source>
        <dbReference type="EMBL" id="KAJ4950096.1"/>
    </source>
</evidence>
<dbReference type="Gene3D" id="3.40.525.10">
    <property type="entry name" value="CRAL-TRIO lipid binding domain"/>
    <property type="match status" value="1"/>
</dbReference>